<keyword evidence="2" id="KW-0812">Transmembrane</keyword>
<dbReference type="VEuPathDB" id="TriTrypDB:BSAL_42995"/>
<feature type="chain" id="PRO_5006622552" evidence="3">
    <location>
        <begin position="25"/>
        <end position="826"/>
    </location>
</feature>
<comment type="caution">
    <text evidence="1">Lacks conserved residue(s) required for the propagation of feature annotation.</text>
</comment>
<dbReference type="PROSITE" id="PS00022">
    <property type="entry name" value="EGF_1"/>
    <property type="match status" value="1"/>
</dbReference>
<feature type="transmembrane region" description="Helical" evidence="2">
    <location>
        <begin position="788"/>
        <end position="807"/>
    </location>
</feature>
<keyword evidence="3" id="KW-0732">Signal</keyword>
<keyword evidence="6" id="KW-1185">Reference proteome</keyword>
<evidence type="ECO:0000256" key="2">
    <source>
        <dbReference type="SAM" id="Phobius"/>
    </source>
</evidence>
<proteinExistence type="predicted"/>
<dbReference type="PROSITE" id="PS50026">
    <property type="entry name" value="EGF_3"/>
    <property type="match status" value="1"/>
</dbReference>
<keyword evidence="2" id="KW-1133">Transmembrane helix</keyword>
<keyword evidence="1" id="KW-1015">Disulfide bond</keyword>
<dbReference type="AlphaFoldDB" id="A0A0S4JPL2"/>
<keyword evidence="1" id="KW-0245">EGF-like domain</keyword>
<dbReference type="OrthoDB" id="10045365at2759"/>
<evidence type="ECO:0000259" key="4">
    <source>
        <dbReference type="PROSITE" id="PS50026"/>
    </source>
</evidence>
<sequence>MTQLDVRTVIACLTWAVLVPLSSSAFTDVFTFTACAGNVSVAGDCTGVPTDALVWWNMSRASARYQFPAGTIEALPFPNASSFLASFQLMWITNANVARNESTVRDYANTSRVPLYVMTSGSVATDRRARVYDQFVTGLDVLTGGWGVRTQYVALAPDGTIIVQSSSGDGCVEDAANNSVSSPNCSLDMQLRFDPFGTIYEIVFRTVNISLLTTTHAQYGLSVGSRITFYQHWNASIQGRLLRSNGTSAHEDDDQSSTDPTTTHATVAGVIQEGAYIRIIRNDTVANLCLTARTCWHCVLVTQPGSNTNACVFLYNVNGAGVCVPEAYQPMLDSSSMPANRVFQCTGFANVSRNGPCFRLLSSCLVQQALDADHDAAILSLVSDASSRNDTSFRLIPKFPDELDLLDNVRGRIPQAGVYNATIDLVNTVRLSMKFTTANPSSDLVLTLSTSSDQRASAALVLPSYKFRDFDPAVLLLETVPTKSRWCSPPYMQPSACNATTIVMGPTLDLDRDNGPPIPIFVIQYFHNSAVVAVHTVSDPETLVIDIQATTTPLTLTSLNPFGNYFSAASPYLSAAPNRSVYFVTPYTCLVACVVRQLLFSSVPLFISSPNRSVYFVTPYTCLVACVKGECNEDGQCVCIDPTQWRGVSCNIPVGIYNVSTHTTNDDPLHYDISSPVVLAECPSCGVFGSCLTNGTCLCSPGYSGPRCEMHCPSSVANTRDACIASTTLRTCSGCSCFAGTAWNATLRSCAPNTKLCNFSNNTGALLSNHSCSIMHHRNDGSGLAETISSSVMLGVCILAVIALFVLQWMNCQRKRAAYHARIESS</sequence>
<accession>A0A0S4JPL2</accession>
<dbReference type="EMBL" id="CYKH01002156">
    <property type="protein sequence ID" value="CUG93461.1"/>
    <property type="molecule type" value="Genomic_DNA"/>
</dbReference>
<feature type="domain" description="EGF-like" evidence="4">
    <location>
        <begin position="678"/>
        <end position="709"/>
    </location>
</feature>
<feature type="signal peptide" evidence="3">
    <location>
        <begin position="1"/>
        <end position="24"/>
    </location>
</feature>
<keyword evidence="2" id="KW-0472">Membrane</keyword>
<evidence type="ECO:0000313" key="6">
    <source>
        <dbReference type="Proteomes" id="UP000051952"/>
    </source>
</evidence>
<organism evidence="5 6">
    <name type="scientific">Bodo saltans</name>
    <name type="common">Flagellated protozoan</name>
    <dbReference type="NCBI Taxonomy" id="75058"/>
    <lineage>
        <taxon>Eukaryota</taxon>
        <taxon>Discoba</taxon>
        <taxon>Euglenozoa</taxon>
        <taxon>Kinetoplastea</taxon>
        <taxon>Metakinetoplastina</taxon>
        <taxon>Eubodonida</taxon>
        <taxon>Bodonidae</taxon>
        <taxon>Bodo</taxon>
    </lineage>
</organism>
<dbReference type="InterPro" id="IPR000742">
    <property type="entry name" value="EGF"/>
</dbReference>
<feature type="disulfide bond" evidence="1">
    <location>
        <begin position="699"/>
        <end position="708"/>
    </location>
</feature>
<evidence type="ECO:0000313" key="5">
    <source>
        <dbReference type="EMBL" id="CUG93461.1"/>
    </source>
</evidence>
<evidence type="ECO:0000256" key="1">
    <source>
        <dbReference type="PROSITE-ProRule" id="PRU00076"/>
    </source>
</evidence>
<name>A0A0S4JPL2_BODSA</name>
<reference evidence="6" key="1">
    <citation type="submission" date="2015-09" db="EMBL/GenBank/DDBJ databases">
        <authorList>
            <consortium name="Pathogen Informatics"/>
        </authorList>
    </citation>
    <scope>NUCLEOTIDE SEQUENCE [LARGE SCALE GENOMIC DNA]</scope>
    <source>
        <strain evidence="6">Lake Konstanz</strain>
    </source>
</reference>
<evidence type="ECO:0000256" key="3">
    <source>
        <dbReference type="SAM" id="SignalP"/>
    </source>
</evidence>
<protein>
    <submittedName>
        <fullName evidence="5">Membrane-associated protein, putative</fullName>
    </submittedName>
</protein>
<gene>
    <name evidence="5" type="ORF">BSAL_42995</name>
</gene>
<dbReference type="Proteomes" id="UP000051952">
    <property type="component" value="Unassembled WGS sequence"/>
</dbReference>